<comment type="caution">
    <text evidence="2">Lacks conserved residue(s) required for the propagation of feature annotation.</text>
</comment>
<dbReference type="PIRSF" id="PIRSF002070">
    <property type="entry name" value="SSB"/>
    <property type="match status" value="1"/>
</dbReference>
<keyword evidence="6" id="KW-1185">Reference proteome</keyword>
<name>A0A379B524_9PAST</name>
<dbReference type="AlphaFoldDB" id="A0A379B524"/>
<evidence type="ECO:0000313" key="6">
    <source>
        <dbReference type="Proteomes" id="UP000254280"/>
    </source>
</evidence>
<comment type="subunit">
    <text evidence="2">Homotetramer.</text>
</comment>
<dbReference type="HAMAP" id="MF_00984">
    <property type="entry name" value="SSB"/>
    <property type="match status" value="1"/>
</dbReference>
<feature type="compositionally biased region" description="Polar residues" evidence="4">
    <location>
        <begin position="111"/>
        <end position="131"/>
    </location>
</feature>
<sequence>MAGINKVMIIGRLGNDPDVKTLPNGDPVAKISVATSESWTDKQSGERREQTEWHNIIAYRQTAEIIRQYLKKGSQVYIEGKLRTRKWQDQNGQDRYATEIIADRMQMLSSINNHNGAQPPQGKRQTQQASQDWDGLTDQERASSQAEQFDDQIPF</sequence>
<proteinExistence type="inferred from homology"/>
<organism evidence="5 6">
    <name type="scientific">[Pasteurella] mairii</name>
    <dbReference type="NCBI Taxonomy" id="757"/>
    <lineage>
        <taxon>Bacteria</taxon>
        <taxon>Pseudomonadati</taxon>
        <taxon>Pseudomonadota</taxon>
        <taxon>Gammaproteobacteria</taxon>
        <taxon>Pasteurellales</taxon>
        <taxon>Pasteurellaceae</taxon>
    </lineage>
</organism>
<dbReference type="SUPFAM" id="SSF50249">
    <property type="entry name" value="Nucleic acid-binding proteins"/>
    <property type="match status" value="1"/>
</dbReference>
<dbReference type="GO" id="GO:0003697">
    <property type="term" value="F:single-stranded DNA binding"/>
    <property type="evidence" value="ECO:0007669"/>
    <property type="project" value="UniProtKB-UniRule"/>
</dbReference>
<dbReference type="PANTHER" id="PTHR10302">
    <property type="entry name" value="SINGLE-STRANDED DNA-BINDING PROTEIN"/>
    <property type="match status" value="1"/>
</dbReference>
<feature type="region of interest" description="Disordered" evidence="4">
    <location>
        <begin position="111"/>
        <end position="155"/>
    </location>
</feature>
<evidence type="ECO:0000256" key="3">
    <source>
        <dbReference type="PIRNR" id="PIRNR002070"/>
    </source>
</evidence>
<evidence type="ECO:0000256" key="1">
    <source>
        <dbReference type="ARBA" id="ARBA00023125"/>
    </source>
</evidence>
<dbReference type="InterPro" id="IPR012340">
    <property type="entry name" value="NA-bd_OB-fold"/>
</dbReference>
<accession>A0A379B524</accession>
<dbReference type="PROSITE" id="PS50935">
    <property type="entry name" value="SSB"/>
    <property type="match status" value="1"/>
</dbReference>
<reference evidence="5 6" key="1">
    <citation type="submission" date="2018-06" db="EMBL/GenBank/DDBJ databases">
        <authorList>
            <consortium name="Pathogen Informatics"/>
            <person name="Doyle S."/>
        </authorList>
    </citation>
    <scope>NUCLEOTIDE SEQUENCE [LARGE SCALE GENOMIC DNA]</scope>
    <source>
        <strain evidence="5 6">NCTC10699</strain>
    </source>
</reference>
<evidence type="ECO:0000256" key="4">
    <source>
        <dbReference type="SAM" id="MobiDB-lite"/>
    </source>
</evidence>
<dbReference type="Proteomes" id="UP000254280">
    <property type="component" value="Unassembled WGS sequence"/>
</dbReference>
<dbReference type="Pfam" id="PF00436">
    <property type="entry name" value="SSB"/>
    <property type="match status" value="1"/>
</dbReference>
<dbReference type="InterPro" id="IPR011344">
    <property type="entry name" value="ssDNA-bd"/>
</dbReference>
<dbReference type="InterPro" id="IPR000424">
    <property type="entry name" value="Primosome_PriB/ssb"/>
</dbReference>
<dbReference type="PANTHER" id="PTHR10302:SF27">
    <property type="entry name" value="SINGLE-STRANDED DNA-BINDING PROTEIN"/>
    <property type="match status" value="1"/>
</dbReference>
<dbReference type="EMBL" id="UGSS01000002">
    <property type="protein sequence ID" value="SUB33368.1"/>
    <property type="molecule type" value="Genomic_DNA"/>
</dbReference>
<dbReference type="Gene3D" id="2.40.50.140">
    <property type="entry name" value="Nucleic acid-binding proteins"/>
    <property type="match status" value="1"/>
</dbReference>
<dbReference type="OrthoDB" id="9809878at2"/>
<evidence type="ECO:0000256" key="2">
    <source>
        <dbReference type="HAMAP-Rule" id="MF_00984"/>
    </source>
</evidence>
<dbReference type="GO" id="GO:0006260">
    <property type="term" value="P:DNA replication"/>
    <property type="evidence" value="ECO:0007669"/>
    <property type="project" value="InterPro"/>
</dbReference>
<dbReference type="NCBIfam" id="TIGR00621">
    <property type="entry name" value="ssb"/>
    <property type="match status" value="1"/>
</dbReference>
<dbReference type="GO" id="GO:0009295">
    <property type="term" value="C:nucleoid"/>
    <property type="evidence" value="ECO:0007669"/>
    <property type="project" value="TreeGrafter"/>
</dbReference>
<evidence type="ECO:0000313" key="5">
    <source>
        <dbReference type="EMBL" id="SUB33368.1"/>
    </source>
</evidence>
<gene>
    <name evidence="5" type="primary">ssb</name>
    <name evidence="5" type="ORF">NCTC10699_00984</name>
</gene>
<keyword evidence="1 2" id="KW-0238">DNA-binding</keyword>
<protein>
    <recommendedName>
        <fullName evidence="2 3">Single-stranded DNA-binding protein</fullName>
        <shortName evidence="2">SSB</shortName>
    </recommendedName>
</protein>
<dbReference type="CDD" id="cd04496">
    <property type="entry name" value="SSB_OBF"/>
    <property type="match status" value="1"/>
</dbReference>